<dbReference type="GO" id="GO:0016887">
    <property type="term" value="F:ATP hydrolysis activity"/>
    <property type="evidence" value="ECO:0007669"/>
    <property type="project" value="InterPro"/>
</dbReference>
<protein>
    <recommendedName>
        <fullName evidence="22">P-type Ca(2+) transporter</fullName>
    </recommendedName>
</protein>
<keyword evidence="5" id="KW-0479">Metal-binding</keyword>
<dbReference type="FunFam" id="2.70.150.10:FF:000001">
    <property type="entry name" value="Calcium-transporting ATPase"/>
    <property type="match status" value="1"/>
</dbReference>
<keyword evidence="7" id="KW-0187">Copper transport</keyword>
<feature type="compositionally biased region" description="Basic and acidic residues" evidence="16">
    <location>
        <begin position="217"/>
        <end position="227"/>
    </location>
</feature>
<name>A0AAE1Z9J7_SCHME</name>
<keyword evidence="13" id="KW-0186">Copper</keyword>
<reference evidence="20" key="2">
    <citation type="journal article" date="2023" name="Infect Dis Poverty">
        <title>Chromosome-scale genome of the human blood fluke Schistosoma mekongi and its implications for public health.</title>
        <authorList>
            <person name="Zhou M."/>
            <person name="Xu L."/>
            <person name="Xu D."/>
            <person name="Chen W."/>
            <person name="Khan J."/>
            <person name="Hu Y."/>
            <person name="Huang H."/>
            <person name="Wei H."/>
            <person name="Zhang Y."/>
            <person name="Chusongsang P."/>
            <person name="Tanasarnprasert K."/>
            <person name="Hu X."/>
            <person name="Limpanont Y."/>
            <person name="Lv Z."/>
        </authorList>
    </citation>
    <scope>NUCLEOTIDE SEQUENCE</scope>
    <source>
        <strain evidence="20">LV_2022a</strain>
    </source>
</reference>
<dbReference type="NCBIfam" id="TIGR01494">
    <property type="entry name" value="ATPase_P-type"/>
    <property type="match status" value="3"/>
</dbReference>
<dbReference type="GO" id="GO:0046872">
    <property type="term" value="F:metal ion binding"/>
    <property type="evidence" value="ECO:0007669"/>
    <property type="project" value="UniProtKB-KW"/>
</dbReference>
<keyword evidence="15 17" id="KW-0472">Membrane</keyword>
<feature type="transmembrane region" description="Helical" evidence="17">
    <location>
        <begin position="70"/>
        <end position="92"/>
    </location>
</feature>
<dbReference type="PRINTS" id="PR00119">
    <property type="entry name" value="CATATPASE"/>
</dbReference>
<evidence type="ECO:0000259" key="18">
    <source>
        <dbReference type="Pfam" id="PF00122"/>
    </source>
</evidence>
<evidence type="ECO:0000256" key="7">
    <source>
        <dbReference type="ARBA" id="ARBA00022796"/>
    </source>
</evidence>
<dbReference type="InterPro" id="IPR023214">
    <property type="entry name" value="HAD_sf"/>
</dbReference>
<feature type="transmembrane region" description="Helical" evidence="17">
    <location>
        <begin position="792"/>
        <end position="818"/>
    </location>
</feature>
<evidence type="ECO:0000256" key="2">
    <source>
        <dbReference type="ARBA" id="ARBA00022448"/>
    </source>
</evidence>
<dbReference type="GO" id="GO:0051480">
    <property type="term" value="P:regulation of cytosolic calcium ion concentration"/>
    <property type="evidence" value="ECO:0007669"/>
    <property type="project" value="TreeGrafter"/>
</dbReference>
<evidence type="ECO:0000256" key="15">
    <source>
        <dbReference type="ARBA" id="ARBA00023136"/>
    </source>
</evidence>
<evidence type="ECO:0000256" key="1">
    <source>
        <dbReference type="ARBA" id="ARBA00004127"/>
    </source>
</evidence>
<feature type="non-terminal residue" evidence="20">
    <location>
        <position position="1"/>
    </location>
</feature>
<dbReference type="InterPro" id="IPR023298">
    <property type="entry name" value="ATPase_P-typ_TM_dom_sf"/>
</dbReference>
<dbReference type="FunFam" id="3.40.50.1000:FF:000144">
    <property type="entry name" value="copper-transporting ATPase 1 isoform X2"/>
    <property type="match status" value="1"/>
</dbReference>
<dbReference type="Gene3D" id="1.20.1110.10">
    <property type="entry name" value="Calcium-transporting ATPase, transmembrane domain"/>
    <property type="match status" value="2"/>
</dbReference>
<feature type="region of interest" description="Disordered" evidence="16">
    <location>
        <begin position="217"/>
        <end position="280"/>
    </location>
</feature>
<evidence type="ECO:0000313" key="21">
    <source>
        <dbReference type="Proteomes" id="UP001292079"/>
    </source>
</evidence>
<evidence type="ECO:0000256" key="14">
    <source>
        <dbReference type="ARBA" id="ARBA00023065"/>
    </source>
</evidence>
<dbReference type="FunFam" id="1.20.1110.10:FF:000013">
    <property type="entry name" value="Calcium-transporting ATPase"/>
    <property type="match status" value="1"/>
</dbReference>
<evidence type="ECO:0000256" key="12">
    <source>
        <dbReference type="ARBA" id="ARBA00022989"/>
    </source>
</evidence>
<evidence type="ECO:0000256" key="11">
    <source>
        <dbReference type="ARBA" id="ARBA00022967"/>
    </source>
</evidence>
<reference evidence="20" key="1">
    <citation type="submission" date="2022-04" db="EMBL/GenBank/DDBJ databases">
        <authorList>
            <person name="Xu L."/>
            <person name="Lv Z."/>
        </authorList>
    </citation>
    <scope>NUCLEOTIDE SEQUENCE</scope>
    <source>
        <strain evidence="20">LV_2022a</strain>
    </source>
</reference>
<keyword evidence="3" id="KW-0109">Calcium transport</keyword>
<evidence type="ECO:0000256" key="13">
    <source>
        <dbReference type="ARBA" id="ARBA00023008"/>
    </source>
</evidence>
<dbReference type="InterPro" id="IPR006408">
    <property type="entry name" value="P-type_ATPase_IIB"/>
</dbReference>
<dbReference type="SFLD" id="SFLDF00027">
    <property type="entry name" value="p-type_atpase"/>
    <property type="match status" value="1"/>
</dbReference>
<evidence type="ECO:0000256" key="6">
    <source>
        <dbReference type="ARBA" id="ARBA00022741"/>
    </source>
</evidence>
<evidence type="ECO:0000256" key="8">
    <source>
        <dbReference type="ARBA" id="ARBA00022837"/>
    </source>
</evidence>
<dbReference type="InterPro" id="IPR059000">
    <property type="entry name" value="ATPase_P-type_domA"/>
</dbReference>
<dbReference type="InterPro" id="IPR023299">
    <property type="entry name" value="ATPase_P-typ_cyto_dom_N"/>
</dbReference>
<keyword evidence="4 17" id="KW-0812">Transmembrane</keyword>
<keyword evidence="11" id="KW-1278">Translocase</keyword>
<dbReference type="Pfam" id="PF00690">
    <property type="entry name" value="Cation_ATPase_N"/>
    <property type="match status" value="1"/>
</dbReference>
<dbReference type="Gene3D" id="3.40.50.1000">
    <property type="entry name" value="HAD superfamily/HAD-like"/>
    <property type="match status" value="1"/>
</dbReference>
<keyword evidence="6" id="KW-0547">Nucleotide-binding</keyword>
<dbReference type="SUPFAM" id="SSF81653">
    <property type="entry name" value="Calcium ATPase, transduction domain A"/>
    <property type="match status" value="1"/>
</dbReference>
<accession>A0AAE1Z9J7</accession>
<dbReference type="SUPFAM" id="SSF56784">
    <property type="entry name" value="HAD-like"/>
    <property type="match status" value="1"/>
</dbReference>
<dbReference type="PANTHER" id="PTHR24093:SF369">
    <property type="entry name" value="CALCIUM-TRANSPORTING ATPASE"/>
    <property type="match status" value="1"/>
</dbReference>
<keyword evidence="12 17" id="KW-1133">Transmembrane helix</keyword>
<dbReference type="InterPro" id="IPR044492">
    <property type="entry name" value="P_typ_ATPase_HD_dom"/>
</dbReference>
<feature type="transmembrane region" description="Helical" evidence="17">
    <location>
        <begin position="37"/>
        <end position="58"/>
    </location>
</feature>
<feature type="transmembrane region" description="Helical" evidence="17">
    <location>
        <begin position="334"/>
        <end position="363"/>
    </location>
</feature>
<dbReference type="GO" id="GO:0005886">
    <property type="term" value="C:plasma membrane"/>
    <property type="evidence" value="ECO:0007669"/>
    <property type="project" value="TreeGrafter"/>
</dbReference>
<comment type="caution">
    <text evidence="20">The sequence shown here is derived from an EMBL/GenBank/DDBJ whole genome shotgun (WGS) entry which is preliminary data.</text>
</comment>
<evidence type="ECO:0000256" key="3">
    <source>
        <dbReference type="ARBA" id="ARBA00022568"/>
    </source>
</evidence>
<dbReference type="GO" id="GO:0006825">
    <property type="term" value="P:copper ion transport"/>
    <property type="evidence" value="ECO:0007669"/>
    <property type="project" value="UniProtKB-KW"/>
</dbReference>
<dbReference type="Pfam" id="PF08282">
    <property type="entry name" value="Hydrolase_3"/>
    <property type="match status" value="1"/>
</dbReference>
<dbReference type="InterPro" id="IPR018303">
    <property type="entry name" value="ATPase_P-typ_P_site"/>
</dbReference>
<evidence type="ECO:0000313" key="20">
    <source>
        <dbReference type="EMBL" id="KAK4470136.1"/>
    </source>
</evidence>
<dbReference type="Gene3D" id="3.40.1110.10">
    <property type="entry name" value="Calcium-transporting ATPase, cytoplasmic domain N"/>
    <property type="match status" value="1"/>
</dbReference>
<evidence type="ECO:0000256" key="10">
    <source>
        <dbReference type="ARBA" id="ARBA00022842"/>
    </source>
</evidence>
<dbReference type="GO" id="GO:0005524">
    <property type="term" value="F:ATP binding"/>
    <property type="evidence" value="ECO:0007669"/>
    <property type="project" value="UniProtKB-KW"/>
</dbReference>
<feature type="domain" description="Cation-transporting P-type ATPase N-terminal" evidence="19">
    <location>
        <begin position="1"/>
        <end position="49"/>
    </location>
</feature>
<feature type="compositionally biased region" description="Basic residues" evidence="16">
    <location>
        <begin position="228"/>
        <end position="241"/>
    </location>
</feature>
<evidence type="ECO:0000256" key="4">
    <source>
        <dbReference type="ARBA" id="ARBA00022692"/>
    </source>
</evidence>
<feature type="compositionally biased region" description="Basic and acidic residues" evidence="16">
    <location>
        <begin position="254"/>
        <end position="268"/>
    </location>
</feature>
<dbReference type="PROSITE" id="PS00154">
    <property type="entry name" value="ATPASE_E1_E2"/>
    <property type="match status" value="1"/>
</dbReference>
<proteinExistence type="predicted"/>
<dbReference type="NCBIfam" id="TIGR01517">
    <property type="entry name" value="ATPase-IIB_Ca"/>
    <property type="match status" value="1"/>
</dbReference>
<dbReference type="CDD" id="cd02081">
    <property type="entry name" value="P-type_ATPase_Ca_PMCA-like"/>
    <property type="match status" value="1"/>
</dbReference>
<keyword evidence="21" id="KW-1185">Reference proteome</keyword>
<dbReference type="InterPro" id="IPR036412">
    <property type="entry name" value="HAD-like_sf"/>
</dbReference>
<keyword evidence="14" id="KW-0406">Ion transport</keyword>
<dbReference type="SFLD" id="SFLDS00003">
    <property type="entry name" value="Haloacid_Dehalogenase"/>
    <property type="match status" value="1"/>
</dbReference>
<dbReference type="SUPFAM" id="SSF81660">
    <property type="entry name" value="Metal cation-transporting ATPase, ATP-binding domain N"/>
    <property type="match status" value="1"/>
</dbReference>
<dbReference type="FunFam" id="1.20.1110.10:FF:000002">
    <property type="entry name" value="Calcium-transporting ATPase"/>
    <property type="match status" value="1"/>
</dbReference>
<evidence type="ECO:0000256" key="5">
    <source>
        <dbReference type="ARBA" id="ARBA00022723"/>
    </source>
</evidence>
<comment type="subcellular location">
    <subcellularLocation>
        <location evidence="1">Endomembrane system</location>
        <topology evidence="1">Multi-pass membrane protein</topology>
    </subcellularLocation>
</comment>
<dbReference type="InterPro" id="IPR008250">
    <property type="entry name" value="ATPase_P-typ_transduc_dom_A_sf"/>
</dbReference>
<evidence type="ECO:0000256" key="9">
    <source>
        <dbReference type="ARBA" id="ARBA00022840"/>
    </source>
</evidence>
<keyword evidence="10" id="KW-0460">Magnesium</keyword>
<feature type="transmembrane region" description="Helical" evidence="17">
    <location>
        <begin position="294"/>
        <end position="314"/>
    </location>
</feature>
<keyword evidence="9" id="KW-0067">ATP-binding</keyword>
<dbReference type="Proteomes" id="UP001292079">
    <property type="component" value="Unassembled WGS sequence"/>
</dbReference>
<dbReference type="GO" id="GO:0012505">
    <property type="term" value="C:endomembrane system"/>
    <property type="evidence" value="ECO:0007669"/>
    <property type="project" value="UniProtKB-SubCell"/>
</dbReference>
<evidence type="ECO:0000256" key="17">
    <source>
        <dbReference type="SAM" id="Phobius"/>
    </source>
</evidence>
<dbReference type="InterPro" id="IPR004014">
    <property type="entry name" value="ATPase_P-typ_cation-transptr_N"/>
</dbReference>
<keyword evidence="2" id="KW-0813">Transport</keyword>
<dbReference type="Pfam" id="PF00122">
    <property type="entry name" value="E1-E2_ATPase"/>
    <property type="match status" value="1"/>
</dbReference>
<dbReference type="SUPFAM" id="SSF81665">
    <property type="entry name" value="Calcium ATPase, transmembrane domain M"/>
    <property type="match status" value="1"/>
</dbReference>
<dbReference type="EMBL" id="JALJAT010000004">
    <property type="protein sequence ID" value="KAK4470136.1"/>
    <property type="molecule type" value="Genomic_DNA"/>
</dbReference>
<dbReference type="PANTHER" id="PTHR24093">
    <property type="entry name" value="CATION TRANSPORTING ATPASE"/>
    <property type="match status" value="1"/>
</dbReference>
<sequence>LHEDDFSKRINAFGANVIPQQRAKTFLQLMWEALQDLTLIVLIVAAFISLALSLYIKYGQAPTFDESEGQAGWIEGLAILIAVFVVVFVVALNDWQKERQFRGLQNKIESEHTFFVIRKGDTKQISVKEIVVGDICQVKYGDLLPADGIVIQCNDLKIDESSLTGESDQVKKSETKDPVLLSGTHVMEGSGKMVVTAVGPNSQAGIIFALLSSGAHDEHGGGHENKKDKKNKHKKDGKKNKNSNIANADAYPMKSKENKTESSDPEHKSKPKKKPRRKEQSVLQAKLTKLAIQIGYVGTCVAIATVLILIIKFSVHTFAQNKEPWQTGKHLKQIVNYIITGVTVLVVAVPEGLPLAVTLSLAYSVKRMMKDNNLVRHLDACETMGNATAICSDKTGTLTTNRMTAVQCFIGNKHYKRIPTASELPESIINTIVMNISINSGYTSKLLPPDNPGALPKQVGNKTECALLGFVKSIGRSYEEVRAQWSEERLYKVYTFNSLRKSMSTVIKESDNPLTFLLFTKGASEMVVKCCSWMMDEQSRPRPFSVQDQEHLTEAVIEPMAGEGLRTIGIAYKKIIVSTNSRNPNDMVVQSEPNWDDEEHLLGGLTLLGIIGIEDPVRPEVPAAIRQCQKAGITVRMVTGDNVNTARSIAMKCGIIQPGENFLVIEGKEFNRRIRDKATGKVRQDLFDQVWINLRVLARSSPQDKYTLVGGIINSRAAPSRQVVAVTGDGTNDGPALKRADVGFAMGIAGTDVAKEASDIILTDDNFSSIVKAVMWGRNVYDSITKFLQFQLTVNCVAIIVAFAGACFLDCVFGQLLFKFSILMNKGLAFEALGTRFKTHNEDRHCCTSTRL</sequence>
<dbReference type="SFLD" id="SFLDG00002">
    <property type="entry name" value="C1.7:_P-type_atpase_like"/>
    <property type="match status" value="1"/>
</dbReference>
<dbReference type="AlphaFoldDB" id="A0AAE1Z9J7"/>
<evidence type="ECO:0000259" key="19">
    <source>
        <dbReference type="Pfam" id="PF00690"/>
    </source>
</evidence>
<evidence type="ECO:0000256" key="16">
    <source>
        <dbReference type="SAM" id="MobiDB-lite"/>
    </source>
</evidence>
<dbReference type="Pfam" id="PF13246">
    <property type="entry name" value="Cation_ATPase"/>
    <property type="match status" value="1"/>
</dbReference>
<organism evidence="20 21">
    <name type="scientific">Schistosoma mekongi</name>
    <name type="common">Parasitic worm</name>
    <dbReference type="NCBI Taxonomy" id="38744"/>
    <lineage>
        <taxon>Eukaryota</taxon>
        <taxon>Metazoa</taxon>
        <taxon>Spiralia</taxon>
        <taxon>Lophotrochozoa</taxon>
        <taxon>Platyhelminthes</taxon>
        <taxon>Trematoda</taxon>
        <taxon>Digenea</taxon>
        <taxon>Strigeidida</taxon>
        <taxon>Schistosomatoidea</taxon>
        <taxon>Schistosomatidae</taxon>
        <taxon>Schistosoma</taxon>
    </lineage>
</organism>
<evidence type="ECO:0008006" key="22">
    <source>
        <dbReference type="Google" id="ProtNLM"/>
    </source>
</evidence>
<dbReference type="Gene3D" id="2.70.150.10">
    <property type="entry name" value="Calcium-transporting ATPase, cytoplasmic transduction domain A"/>
    <property type="match status" value="1"/>
</dbReference>
<dbReference type="GO" id="GO:0005388">
    <property type="term" value="F:P-type calcium transporter activity"/>
    <property type="evidence" value="ECO:0007669"/>
    <property type="project" value="InterPro"/>
</dbReference>
<keyword evidence="8" id="KW-0106">Calcium</keyword>
<dbReference type="InterPro" id="IPR001757">
    <property type="entry name" value="P_typ_ATPase"/>
</dbReference>
<gene>
    <name evidence="20" type="ORF">MN116_005720</name>
</gene>
<feature type="domain" description="P-type ATPase A" evidence="18">
    <location>
        <begin position="115"/>
        <end position="211"/>
    </location>
</feature>